<keyword evidence="2" id="KW-0808">Transferase</keyword>
<dbReference type="CDD" id="cd03801">
    <property type="entry name" value="GT4_PimA-like"/>
    <property type="match status" value="1"/>
</dbReference>
<dbReference type="Gene3D" id="3.40.50.2000">
    <property type="entry name" value="Glycogen Phosphorylase B"/>
    <property type="match status" value="2"/>
</dbReference>
<dbReference type="EC" id="2.4.1.-" evidence="2"/>
<evidence type="ECO:0000313" key="2">
    <source>
        <dbReference type="EMBL" id="ASO07970.1"/>
    </source>
</evidence>
<dbReference type="SUPFAM" id="SSF53756">
    <property type="entry name" value="UDP-Glycosyltransferase/glycogen phosphorylase"/>
    <property type="match status" value="1"/>
</dbReference>
<protein>
    <submittedName>
        <fullName evidence="2">N-acetyl-alpha-D-glucosaminyl L-malate synthase</fullName>
        <ecNumber evidence="2">2.4.1.-</ecNumber>
    </submittedName>
</protein>
<dbReference type="GO" id="GO:0016757">
    <property type="term" value="F:glycosyltransferase activity"/>
    <property type="evidence" value="ECO:0007669"/>
    <property type="project" value="UniProtKB-KW"/>
</dbReference>
<reference evidence="2 3" key="1">
    <citation type="submission" date="2017-07" db="EMBL/GenBank/DDBJ databases">
        <title>Genome Sequence of Arenibacter algicola Strain SMS7 Isolated from a culture of the Diatom Skeletonema marinoi.</title>
        <authorList>
            <person name="Topel M."/>
            <person name="Pinder M.I.M."/>
            <person name="Johansson O.N."/>
            <person name="Kourtchenko O."/>
            <person name="Godhe A."/>
            <person name="Clarke A.K."/>
        </authorList>
    </citation>
    <scope>NUCLEOTIDE SEQUENCE [LARGE SCALE GENOMIC DNA]</scope>
    <source>
        <strain evidence="2 3">SMS7</strain>
    </source>
</reference>
<dbReference type="RefSeq" id="WP_093980135.1">
    <property type="nucleotide sequence ID" value="NZ_CP022515.1"/>
</dbReference>
<evidence type="ECO:0000313" key="3">
    <source>
        <dbReference type="Proteomes" id="UP000204551"/>
    </source>
</evidence>
<dbReference type="PANTHER" id="PTHR45947:SF3">
    <property type="entry name" value="SULFOQUINOVOSYL TRANSFERASE SQD2"/>
    <property type="match status" value="1"/>
</dbReference>
<dbReference type="InterPro" id="IPR050194">
    <property type="entry name" value="Glycosyltransferase_grp1"/>
</dbReference>
<feature type="domain" description="Glycosyl transferase family 1" evidence="1">
    <location>
        <begin position="183"/>
        <end position="345"/>
    </location>
</feature>
<proteinExistence type="predicted"/>
<organism evidence="2 3">
    <name type="scientific">Arenibacter algicola</name>
    <dbReference type="NCBI Taxonomy" id="616991"/>
    <lineage>
        <taxon>Bacteria</taxon>
        <taxon>Pseudomonadati</taxon>
        <taxon>Bacteroidota</taxon>
        <taxon>Flavobacteriia</taxon>
        <taxon>Flavobacteriales</taxon>
        <taxon>Flavobacteriaceae</taxon>
        <taxon>Arenibacter</taxon>
    </lineage>
</organism>
<gene>
    <name evidence="2" type="ORF">AREALGSMS7_04572</name>
</gene>
<dbReference type="EMBL" id="CP022515">
    <property type="protein sequence ID" value="ASO07970.1"/>
    <property type="molecule type" value="Genomic_DNA"/>
</dbReference>
<dbReference type="Pfam" id="PF00534">
    <property type="entry name" value="Glycos_transf_1"/>
    <property type="match status" value="1"/>
</dbReference>
<accession>A0A221V344</accession>
<dbReference type="AlphaFoldDB" id="A0A221V344"/>
<keyword evidence="2" id="KW-0328">Glycosyltransferase</keyword>
<name>A0A221V344_9FLAO</name>
<evidence type="ECO:0000259" key="1">
    <source>
        <dbReference type="Pfam" id="PF00534"/>
    </source>
</evidence>
<dbReference type="KEGG" id="aalg:AREALGSMS7_04572"/>
<sequence length="376" mass="43350">MKVLHVFDEINFSGAELMYSDAASYIQKKGIKLFALSTGVKFGNFISNFEAKDIDIIHKTYKGKFVLSYSGISFYWFLFKFLKKNKIEVLHIHRDDIYFASIIGFLLNVRCVKTQHSIFHNRRITRPIAIMRRAIVRLFFNVNFHSIGESVYMNELNYYKNPTTKINNWYNPERFYEFTESEKTEIRKQLNIPNNTFVIISVGGCAHIKNHHDALKSTAILKEKLNILYLHLGKGKTECEEKQLAKSLDIEKIVRFVGNKENVRDYLIASDVFVMPSKFEGLGNSCLEAMACRVPTVLYNVVGLKDLITNNDNGFLVESNPKDLADKIILYADNPQLRMEKSTNALAFVIKNHGMYSNVDLMLALYRKGGNLKEYV</sequence>
<dbReference type="InterPro" id="IPR001296">
    <property type="entry name" value="Glyco_trans_1"/>
</dbReference>
<dbReference type="Proteomes" id="UP000204551">
    <property type="component" value="Chromosome"/>
</dbReference>
<dbReference type="PANTHER" id="PTHR45947">
    <property type="entry name" value="SULFOQUINOVOSYL TRANSFERASE SQD2"/>
    <property type="match status" value="1"/>
</dbReference>